<accession>M3C9H3</accession>
<reference evidence="2 3" key="1">
    <citation type="journal article" date="2012" name="PLoS Pathog.">
        <title>Diverse lifestyles and strategies of plant pathogenesis encoded in the genomes of eighteen Dothideomycetes fungi.</title>
        <authorList>
            <person name="Ohm R.A."/>
            <person name="Feau N."/>
            <person name="Henrissat B."/>
            <person name="Schoch C.L."/>
            <person name="Horwitz B.A."/>
            <person name="Barry K.W."/>
            <person name="Condon B.J."/>
            <person name="Copeland A.C."/>
            <person name="Dhillon B."/>
            <person name="Glaser F."/>
            <person name="Hesse C.N."/>
            <person name="Kosti I."/>
            <person name="LaButti K."/>
            <person name="Lindquist E.A."/>
            <person name="Lucas S."/>
            <person name="Salamov A.A."/>
            <person name="Bradshaw R.E."/>
            <person name="Ciuffetti L."/>
            <person name="Hamelin R.C."/>
            <person name="Kema G.H.J."/>
            <person name="Lawrence C."/>
            <person name="Scott J.A."/>
            <person name="Spatafora J.W."/>
            <person name="Turgeon B.G."/>
            <person name="de Wit P.J.G.M."/>
            <person name="Zhong S."/>
            <person name="Goodwin S.B."/>
            <person name="Grigoriev I.V."/>
        </authorList>
    </citation>
    <scope>NUCLEOTIDE SEQUENCE [LARGE SCALE GENOMIC DNA]</scope>
    <source>
        <strain evidence="2 3">SO2202</strain>
    </source>
</reference>
<dbReference type="AlphaFoldDB" id="M3C9H3"/>
<sequence length="128" mass="12328">MQFHHLTTLLLATLATAAPLPTPNTNDLSTRQIPAAGGLPAMNMVTGLLSPVTGALGGLGGLVKRQGLPSMGSLPGLNEVTGILGSVTGGGLPGLVKKEVPGLSLVGGLLNGVTSAAGSSAGKSGGIL</sequence>
<organism evidence="2 3">
    <name type="scientific">Sphaerulina musiva (strain SO2202)</name>
    <name type="common">Poplar stem canker fungus</name>
    <name type="synonym">Septoria musiva</name>
    <dbReference type="NCBI Taxonomy" id="692275"/>
    <lineage>
        <taxon>Eukaryota</taxon>
        <taxon>Fungi</taxon>
        <taxon>Dikarya</taxon>
        <taxon>Ascomycota</taxon>
        <taxon>Pezizomycotina</taxon>
        <taxon>Dothideomycetes</taxon>
        <taxon>Dothideomycetidae</taxon>
        <taxon>Mycosphaerellales</taxon>
        <taxon>Mycosphaerellaceae</taxon>
        <taxon>Sphaerulina</taxon>
    </lineage>
</organism>
<protein>
    <submittedName>
        <fullName evidence="2">Uncharacterized protein</fullName>
    </submittedName>
</protein>
<keyword evidence="1" id="KW-0732">Signal</keyword>
<dbReference type="EMBL" id="KB456271">
    <property type="protein sequence ID" value="EMF08465.1"/>
    <property type="molecule type" value="Genomic_DNA"/>
</dbReference>
<evidence type="ECO:0000256" key="1">
    <source>
        <dbReference type="SAM" id="SignalP"/>
    </source>
</evidence>
<keyword evidence="3" id="KW-1185">Reference proteome</keyword>
<evidence type="ECO:0000313" key="2">
    <source>
        <dbReference type="EMBL" id="EMF08465.1"/>
    </source>
</evidence>
<gene>
    <name evidence="2" type="ORF">SEPMUDRAFT_111810</name>
</gene>
<feature type="chain" id="PRO_5004031723" evidence="1">
    <location>
        <begin position="18"/>
        <end position="128"/>
    </location>
</feature>
<feature type="signal peptide" evidence="1">
    <location>
        <begin position="1"/>
        <end position="17"/>
    </location>
</feature>
<name>M3C9H3_SPHMS</name>
<dbReference type="HOGENOM" id="CLU_1960944_0_0_1"/>
<proteinExistence type="predicted"/>
<dbReference type="Proteomes" id="UP000016931">
    <property type="component" value="Unassembled WGS sequence"/>
</dbReference>
<dbReference type="RefSeq" id="XP_016756586.1">
    <property type="nucleotide sequence ID" value="XM_016900939.1"/>
</dbReference>
<evidence type="ECO:0000313" key="3">
    <source>
        <dbReference type="Proteomes" id="UP000016931"/>
    </source>
</evidence>
<dbReference type="GeneID" id="27898076"/>